<dbReference type="Gene3D" id="3.90.770.10">
    <property type="entry name" value="3-hydroxy-3-methylglutaryl-coenzyme A Reductase, Chain A, domain 2"/>
    <property type="match status" value="1"/>
</dbReference>
<feature type="transmembrane region" description="Helical" evidence="6">
    <location>
        <begin position="72"/>
        <end position="89"/>
    </location>
</feature>
<evidence type="ECO:0000313" key="8">
    <source>
        <dbReference type="Proteomes" id="UP000243217"/>
    </source>
</evidence>
<evidence type="ECO:0000256" key="4">
    <source>
        <dbReference type="ARBA" id="ARBA00023002"/>
    </source>
</evidence>
<dbReference type="InterPro" id="IPR008979">
    <property type="entry name" value="Galactose-bd-like_sf"/>
</dbReference>
<dbReference type="InterPro" id="IPR023074">
    <property type="entry name" value="HMG_CoA_Rdtase_cat_sf"/>
</dbReference>
<dbReference type="GO" id="GO:0015936">
    <property type="term" value="P:coenzyme A metabolic process"/>
    <property type="evidence" value="ECO:0007669"/>
    <property type="project" value="InterPro"/>
</dbReference>
<dbReference type="GO" id="GO:0016126">
    <property type="term" value="P:sterol biosynthetic process"/>
    <property type="evidence" value="ECO:0007669"/>
    <property type="project" value="TreeGrafter"/>
</dbReference>
<dbReference type="InterPro" id="IPR004554">
    <property type="entry name" value="HMG_CoA_Rdtase_eu_arc"/>
</dbReference>
<dbReference type="OrthoDB" id="310654at2759"/>
<dbReference type="PROSITE" id="PS50065">
    <property type="entry name" value="HMG_COA_REDUCTASE_4"/>
    <property type="match status" value="1"/>
</dbReference>
<keyword evidence="6" id="KW-1133">Transmembrane helix</keyword>
<dbReference type="PROSITE" id="PS00318">
    <property type="entry name" value="HMG_COA_REDUCTASE_2"/>
    <property type="match status" value="1"/>
</dbReference>
<protein>
    <recommendedName>
        <fullName evidence="2">hydroxymethylglutaryl-CoA reductase (NADPH)</fullName>
        <ecNumber evidence="2">1.1.1.34</ecNumber>
    </recommendedName>
</protein>
<organism evidence="7 8">
    <name type="scientific">Thraustotheca clavata</name>
    <dbReference type="NCBI Taxonomy" id="74557"/>
    <lineage>
        <taxon>Eukaryota</taxon>
        <taxon>Sar</taxon>
        <taxon>Stramenopiles</taxon>
        <taxon>Oomycota</taxon>
        <taxon>Saprolegniomycetes</taxon>
        <taxon>Saprolegniales</taxon>
        <taxon>Achlyaceae</taxon>
        <taxon>Thraustotheca</taxon>
    </lineage>
</organism>
<feature type="region of interest" description="Disordered" evidence="5">
    <location>
        <begin position="1241"/>
        <end position="1262"/>
    </location>
</feature>
<dbReference type="EMBL" id="JNBS01001146">
    <property type="protein sequence ID" value="OQS02345.1"/>
    <property type="molecule type" value="Genomic_DNA"/>
</dbReference>
<dbReference type="EC" id="1.1.1.34" evidence="2"/>
<dbReference type="Pfam" id="PF00368">
    <property type="entry name" value="HMG-CoA_red"/>
    <property type="match status" value="1"/>
</dbReference>
<dbReference type="SUPFAM" id="SSF56542">
    <property type="entry name" value="Substrate-binding domain of HMG-CoA reductase"/>
    <property type="match status" value="1"/>
</dbReference>
<feature type="transmembrane region" description="Helical" evidence="6">
    <location>
        <begin position="109"/>
        <end position="130"/>
    </location>
</feature>
<dbReference type="SUPFAM" id="SSF55035">
    <property type="entry name" value="NAD-binding domain of HMG-CoA reductase"/>
    <property type="match status" value="1"/>
</dbReference>
<dbReference type="Gene3D" id="1.10.3270.10">
    <property type="entry name" value="HMGR, N-terminal domain"/>
    <property type="match status" value="1"/>
</dbReference>
<dbReference type="PANTHER" id="PTHR10572:SF24">
    <property type="entry name" value="3-HYDROXY-3-METHYLGLUTARYL-COENZYME A REDUCTASE"/>
    <property type="match status" value="1"/>
</dbReference>
<dbReference type="GO" id="GO:0004420">
    <property type="term" value="F:hydroxymethylglutaryl-CoA reductase (NADPH) activity"/>
    <property type="evidence" value="ECO:0007669"/>
    <property type="project" value="UniProtKB-EC"/>
</dbReference>
<dbReference type="PANTHER" id="PTHR10572">
    <property type="entry name" value="3-HYDROXY-3-METHYLGLUTARYL-COENZYME A REDUCTASE"/>
    <property type="match status" value="1"/>
</dbReference>
<dbReference type="GO" id="GO:0005778">
    <property type="term" value="C:peroxisomal membrane"/>
    <property type="evidence" value="ECO:0007669"/>
    <property type="project" value="TreeGrafter"/>
</dbReference>
<accession>A0A1V9ZWF4</accession>
<evidence type="ECO:0000256" key="6">
    <source>
        <dbReference type="SAM" id="Phobius"/>
    </source>
</evidence>
<gene>
    <name evidence="7" type="ORF">THRCLA_05269</name>
</gene>
<evidence type="ECO:0000256" key="2">
    <source>
        <dbReference type="ARBA" id="ARBA00012999"/>
    </source>
</evidence>
<dbReference type="InterPro" id="IPR002202">
    <property type="entry name" value="HMG_CoA_Rdtase"/>
</dbReference>
<dbReference type="STRING" id="74557.A0A1V9ZWF4"/>
<name>A0A1V9ZWF4_9STRA</name>
<proteinExistence type="inferred from homology"/>
<evidence type="ECO:0000313" key="7">
    <source>
        <dbReference type="EMBL" id="OQS02345.1"/>
    </source>
</evidence>
<dbReference type="FunFam" id="3.30.70.420:FF:000001">
    <property type="entry name" value="3-hydroxy-3-methylglutaryl coenzyme A reductase"/>
    <property type="match status" value="1"/>
</dbReference>
<dbReference type="InterPro" id="IPR023282">
    <property type="entry name" value="HMG_CoA_Rdtase_N"/>
</dbReference>
<dbReference type="GO" id="GO:0005789">
    <property type="term" value="C:endoplasmic reticulum membrane"/>
    <property type="evidence" value="ECO:0007669"/>
    <property type="project" value="TreeGrafter"/>
</dbReference>
<feature type="region of interest" description="Disordered" evidence="5">
    <location>
        <begin position="1274"/>
        <end position="1302"/>
    </location>
</feature>
<comment type="similarity">
    <text evidence="1">Belongs to the HMG-CoA reductase family.</text>
</comment>
<dbReference type="Gene3D" id="2.60.120.260">
    <property type="entry name" value="Galactose-binding domain-like"/>
    <property type="match status" value="1"/>
</dbReference>
<dbReference type="InterPro" id="IPR009023">
    <property type="entry name" value="HMG_CoA_Rdtase_NAD(P)-bd_sf"/>
</dbReference>
<feature type="compositionally biased region" description="Low complexity" evidence="5">
    <location>
        <begin position="1248"/>
        <end position="1259"/>
    </location>
</feature>
<evidence type="ECO:0000256" key="1">
    <source>
        <dbReference type="ARBA" id="ARBA00007661"/>
    </source>
</evidence>
<dbReference type="Proteomes" id="UP000243217">
    <property type="component" value="Unassembled WGS sequence"/>
</dbReference>
<dbReference type="GO" id="GO:0008299">
    <property type="term" value="P:isoprenoid biosynthetic process"/>
    <property type="evidence" value="ECO:0007669"/>
    <property type="project" value="InterPro"/>
</dbReference>
<dbReference type="PRINTS" id="PR00071">
    <property type="entry name" value="HMGCOARDTASE"/>
</dbReference>
<dbReference type="InterPro" id="IPR009029">
    <property type="entry name" value="HMG_CoA_Rdtase_sub-bd_dom_sf"/>
</dbReference>
<comment type="caution">
    <text evidence="7">The sequence shown here is derived from an EMBL/GenBank/DDBJ whole genome shotgun (WGS) entry which is preliminary data.</text>
</comment>
<evidence type="ECO:0000256" key="3">
    <source>
        <dbReference type="ARBA" id="ARBA00022857"/>
    </source>
</evidence>
<dbReference type="CDD" id="cd00643">
    <property type="entry name" value="HMG-CoA_reductase_classI"/>
    <property type="match status" value="1"/>
</dbReference>
<reference evidence="7 8" key="1">
    <citation type="journal article" date="2014" name="Genome Biol. Evol.">
        <title>The secreted proteins of Achlya hypogyna and Thraustotheca clavata identify the ancestral oomycete secretome and reveal gene acquisitions by horizontal gene transfer.</title>
        <authorList>
            <person name="Misner I."/>
            <person name="Blouin N."/>
            <person name="Leonard G."/>
            <person name="Richards T.A."/>
            <person name="Lane C.E."/>
        </authorList>
    </citation>
    <scope>NUCLEOTIDE SEQUENCE [LARGE SCALE GENOMIC DNA]</scope>
    <source>
        <strain evidence="7 8">ATCC 34112</strain>
    </source>
</reference>
<keyword evidence="6" id="KW-0472">Membrane</keyword>
<keyword evidence="4" id="KW-0560">Oxidoreductase</keyword>
<feature type="transmembrane region" description="Helical" evidence="6">
    <location>
        <begin position="142"/>
        <end position="167"/>
    </location>
</feature>
<keyword evidence="6" id="KW-0812">Transmembrane</keyword>
<evidence type="ECO:0000256" key="5">
    <source>
        <dbReference type="SAM" id="MobiDB-lite"/>
    </source>
</evidence>
<dbReference type="SUPFAM" id="SSF49785">
    <property type="entry name" value="Galactose-binding domain-like"/>
    <property type="match status" value="1"/>
</dbReference>
<dbReference type="InterPro" id="IPR023076">
    <property type="entry name" value="HMG_CoA_Rdtase_CS"/>
</dbReference>
<dbReference type="Gene3D" id="3.30.70.420">
    <property type="entry name" value="Hydroxymethylglutaryl-CoA reductase, class I/II, NAD/NADP-binding domain"/>
    <property type="match status" value="1"/>
</dbReference>
<sequence>MQWYVLYNVKIAREHGWGCVSTTDVHSSIFASSRMLVMMLAAVLISTESVRSALEGTFAWGVQLLVDHTQEFFWGLLLLTCFCLLSYIMEPEKPKPSHADKPRWELFRLSNYFVIAIFVVSLSILLSHDNRLDHRAPKHNPLILYASAGACMLALTYFFAFFAVSFVSNQVQDEASSEDEKWPEKVKPCQPVLQSTPMPLVNAEDAAILEKLTSKNPKTGRPLMALHELEKQLGDMERAVHLRRQYFQSQSQLDFTNLPLEGYDYTKIYGSNCEVVVGYVPLPVGLAGPIQVNGENIYLPMATTEGCLIASTNRGCKVLSMGSGVQSIILADGITRAPCVRFPRARDAAILKAYLDNSDNFAPIAAAFNSTTRYGRLVSLKTIQSGRNCYIRIVCNAGNAMGMNMVSKGTLAVLTHLKELFPDMELVAISGNVCTDKKSAAINWIDGRGKSVVADAVVKADIVERVLHTTVDKLVDLNLQKNLVGSAMAGALGGFNAHAANILTAIFLATGQDPAQNVESSSCMTMMEKTAEGDLYMSVTMPSIEVGTVGGGTHLAAQHACLGLMGCTNTSEDSAKEQGARRLACAIAAGVMAAFHRIQLHERLSVCVPNKERCWGTDISSIPKALREYFNRLHTLGEDKECQEWTWSIVARVNQSWKCFERGMVSLCLGFFAALEAEQLENTSVDECKELWRKAAGYLNYALDLLQGTDIHASHQIQLPRSSLGQQLRWIVSAYKIMCRATYLQNEAQLYMEKPQIALVFCEAVLKTKLPIPPQYSHRTCAIFTKIMQELVVAHQILLKATLEEKSQLQDCSESTLPQGALERFLAVEPLVLSCLQPISPTFDIEMEATEINHQDNNDDNEVEEVEEEQPQIIQKTPSRDMRIAKYAHRLGMLPPKQPAKWSYGIEPSTTYVASECILRGTASESRLTPRHHLSTNSLPSPMQDDELFSEFKCPPRHSVASVFKRKNCGLCERSFPVANLTGQVVMRRILDLRIFWGVESEKNPKYAAASFLYHNVRICVLCTEILSGAPTAIAGHSAATVSNATIKHHVSRLRKQSLTLHSIHNQLDEIGLMIHQSILNDALLLKTPLQIHRRIDVTRRKGVKASQSSCLLLGVASNAIDPLSNRGIHTQEEQSPWWEVDLGTHCTVRSIEIWNRVDSDPGVAARLFPCHIILSMKPGGRRDLDTLIALCVDSTIITQVVQPVRWEPKASCIARYVRICANRWTYLHLERVHVFGVPLQQDEGPKTRPSTSKPKSSPIRFQQERFVGELRPKSAGFLTPTVSSSRRSQIGKEIRSSIDAQ</sequence>
<keyword evidence="3" id="KW-0521">NADP</keyword>
<feature type="compositionally biased region" description="Basic and acidic residues" evidence="5">
    <location>
        <begin position="1291"/>
        <end position="1302"/>
    </location>
</feature>
<keyword evidence="8" id="KW-1185">Reference proteome</keyword>